<feature type="signal peptide" evidence="1">
    <location>
        <begin position="1"/>
        <end position="23"/>
    </location>
</feature>
<protein>
    <submittedName>
        <fullName evidence="2">Putative secreted protein</fullName>
    </submittedName>
</protein>
<evidence type="ECO:0000256" key="1">
    <source>
        <dbReference type="SAM" id="SignalP"/>
    </source>
</evidence>
<dbReference type="AlphaFoldDB" id="A0A2M4DNV0"/>
<name>A0A2M4DNV0_ANODA</name>
<accession>A0A2M4DNV0</accession>
<sequence length="76" mass="8564">MPAGQPRWLFSLILLLFAGFSTHEFTHKPVFHLLFFGGATDKTLPTNITTNFTQHPPATHTLFRAKRTPAIPLYGK</sequence>
<reference evidence="2" key="1">
    <citation type="submission" date="2018-01" db="EMBL/GenBank/DDBJ databases">
        <title>An insight into the sialome of Amazonian anophelines.</title>
        <authorList>
            <person name="Ribeiro J.M."/>
            <person name="Scarpassa V."/>
            <person name="Calvo E."/>
        </authorList>
    </citation>
    <scope>NUCLEOTIDE SEQUENCE</scope>
</reference>
<proteinExistence type="predicted"/>
<keyword evidence="1" id="KW-0732">Signal</keyword>
<feature type="chain" id="PRO_5014928256" evidence="1">
    <location>
        <begin position="24"/>
        <end position="76"/>
    </location>
</feature>
<dbReference type="EMBL" id="GGFL01015054">
    <property type="protein sequence ID" value="MBW79232.1"/>
    <property type="molecule type" value="Transcribed_RNA"/>
</dbReference>
<evidence type="ECO:0000313" key="2">
    <source>
        <dbReference type="EMBL" id="MBW79232.1"/>
    </source>
</evidence>
<organism evidence="2">
    <name type="scientific">Anopheles darlingi</name>
    <name type="common">Mosquito</name>
    <dbReference type="NCBI Taxonomy" id="43151"/>
    <lineage>
        <taxon>Eukaryota</taxon>
        <taxon>Metazoa</taxon>
        <taxon>Ecdysozoa</taxon>
        <taxon>Arthropoda</taxon>
        <taxon>Hexapoda</taxon>
        <taxon>Insecta</taxon>
        <taxon>Pterygota</taxon>
        <taxon>Neoptera</taxon>
        <taxon>Endopterygota</taxon>
        <taxon>Diptera</taxon>
        <taxon>Nematocera</taxon>
        <taxon>Culicoidea</taxon>
        <taxon>Culicidae</taxon>
        <taxon>Anophelinae</taxon>
        <taxon>Anopheles</taxon>
    </lineage>
</organism>